<name>A0A1Y5E8E4_COLPS</name>
<keyword evidence="3" id="KW-0732">Signal</keyword>
<evidence type="ECO:0000313" key="5">
    <source>
        <dbReference type="EMBL" id="OUR78982.1"/>
    </source>
</evidence>
<reference evidence="6" key="1">
    <citation type="journal article" date="2017" name="Proc. Natl. Acad. Sci. U.S.A.">
        <title>Simulation of Deepwater Horizon oil plume reveals substrate specialization within a complex community of hydrocarbon degraders.</title>
        <authorList>
            <person name="Hu P."/>
            <person name="Dubinsky E.A."/>
            <person name="Probst A.J."/>
            <person name="Wang J."/>
            <person name="Sieber C.M.K."/>
            <person name="Tom L.M."/>
            <person name="Gardinali P."/>
            <person name="Banfield J.F."/>
            <person name="Atlas R.M."/>
            <person name="Andersen G.L."/>
        </authorList>
    </citation>
    <scope>NUCLEOTIDE SEQUENCE [LARGE SCALE GENOMIC DNA]</scope>
</reference>
<proteinExistence type="inferred from homology"/>
<comment type="similarity">
    <text evidence="2">Belongs to the bacterial solute-binding protein SsuA/TauA family.</text>
</comment>
<dbReference type="EMBL" id="MAAF01000075">
    <property type="protein sequence ID" value="OUR78982.1"/>
    <property type="molecule type" value="Genomic_DNA"/>
</dbReference>
<dbReference type="InterPro" id="IPR015168">
    <property type="entry name" value="SsuA/THI5"/>
</dbReference>
<organism evidence="5 6">
    <name type="scientific">Colwellia psychrerythraea</name>
    <name type="common">Vibrio psychroerythus</name>
    <dbReference type="NCBI Taxonomy" id="28229"/>
    <lineage>
        <taxon>Bacteria</taxon>
        <taxon>Pseudomonadati</taxon>
        <taxon>Pseudomonadota</taxon>
        <taxon>Gammaproteobacteria</taxon>
        <taxon>Alteromonadales</taxon>
        <taxon>Colwelliaceae</taxon>
        <taxon>Colwellia</taxon>
    </lineage>
</organism>
<accession>A0A1Y5E8E4</accession>
<evidence type="ECO:0000256" key="1">
    <source>
        <dbReference type="ARBA" id="ARBA00004418"/>
    </source>
</evidence>
<feature type="domain" description="SsuA/THI5-like" evidence="4">
    <location>
        <begin position="50"/>
        <end position="257"/>
    </location>
</feature>
<dbReference type="GO" id="GO:0042597">
    <property type="term" value="C:periplasmic space"/>
    <property type="evidence" value="ECO:0007669"/>
    <property type="project" value="UniProtKB-SubCell"/>
</dbReference>
<dbReference type="GO" id="GO:0042918">
    <property type="term" value="P:alkanesulfonate transmembrane transport"/>
    <property type="evidence" value="ECO:0007669"/>
    <property type="project" value="TreeGrafter"/>
</dbReference>
<comment type="subcellular location">
    <subcellularLocation>
        <location evidence="1">Periplasm</location>
    </subcellularLocation>
</comment>
<comment type="caution">
    <text evidence="5">The sequence shown here is derived from an EMBL/GenBank/DDBJ whole genome shotgun (WGS) entry which is preliminary data.</text>
</comment>
<dbReference type="Gene3D" id="3.40.190.10">
    <property type="entry name" value="Periplasmic binding protein-like II"/>
    <property type="match status" value="2"/>
</dbReference>
<evidence type="ECO:0000313" key="6">
    <source>
        <dbReference type="Proteomes" id="UP000243053"/>
    </source>
</evidence>
<protein>
    <recommendedName>
        <fullName evidence="4">SsuA/THI5-like domain-containing protein</fullName>
    </recommendedName>
</protein>
<dbReference type="PANTHER" id="PTHR30024:SF47">
    <property type="entry name" value="TAURINE-BINDING PERIPLASMIC PROTEIN"/>
    <property type="match status" value="1"/>
</dbReference>
<evidence type="ECO:0000256" key="2">
    <source>
        <dbReference type="ARBA" id="ARBA00010742"/>
    </source>
</evidence>
<sequence>MIILINKNLILSLITLLVFISAAWLYSNFESHWQQPKYPLMIAVSKTPLSTPFYVAKAIGAFDETCVSVKFDEVVGGQRAFTKVMNGDVDFGTSSDSVIAFQSLANKTFVTHAMFGQSDNDVKLITRTSAKINSTMDLKGKEIGVTHGTASEYFLSTLLALEGLTTEDVELYHYKPEQLVNGFINKDIDVFLPWEPFGFQSAQLLNGQIKIHKTKGLNTLSFNLISVTADNLLVEKAKCVIQGLSIAIDYIASHPRESKQIVMDELKLTAEFIDWVWSDYIFKLGLNQSLMLSVESQAIWAVATQMTQFNEVPNIEHFIDSRAMLAVMPNAVNIPQ</sequence>
<dbReference type="Proteomes" id="UP000243053">
    <property type="component" value="Unassembled WGS sequence"/>
</dbReference>
<gene>
    <name evidence="5" type="ORF">A9Q75_12535</name>
</gene>
<evidence type="ECO:0000256" key="3">
    <source>
        <dbReference type="ARBA" id="ARBA00022729"/>
    </source>
</evidence>
<dbReference type="AlphaFoldDB" id="A0A1Y5E8E4"/>
<dbReference type="Pfam" id="PF09084">
    <property type="entry name" value="NMT1"/>
    <property type="match status" value="1"/>
</dbReference>
<dbReference type="PANTHER" id="PTHR30024">
    <property type="entry name" value="ALIPHATIC SULFONATES-BINDING PROTEIN-RELATED"/>
    <property type="match status" value="1"/>
</dbReference>
<evidence type="ECO:0000259" key="4">
    <source>
        <dbReference type="Pfam" id="PF09084"/>
    </source>
</evidence>
<dbReference type="SUPFAM" id="SSF53850">
    <property type="entry name" value="Periplasmic binding protein-like II"/>
    <property type="match status" value="1"/>
</dbReference>